<name>A0A0A0DD48_9PROT</name>
<feature type="transmembrane region" description="Helical" evidence="1">
    <location>
        <begin position="75"/>
        <end position="94"/>
    </location>
</feature>
<feature type="transmembrane region" description="Helical" evidence="1">
    <location>
        <begin position="106"/>
        <end position="126"/>
    </location>
</feature>
<protein>
    <recommendedName>
        <fullName evidence="4">DUF1345 domain-containing protein</fullName>
    </recommendedName>
</protein>
<organism evidence="2 3">
    <name type="scientific">Inquilinus limosus MP06</name>
    <dbReference type="NCBI Taxonomy" id="1398085"/>
    <lineage>
        <taxon>Bacteria</taxon>
        <taxon>Pseudomonadati</taxon>
        <taxon>Pseudomonadota</taxon>
        <taxon>Alphaproteobacteria</taxon>
        <taxon>Rhodospirillales</taxon>
        <taxon>Rhodospirillaceae</taxon>
        <taxon>Inquilinus</taxon>
    </lineage>
</organism>
<sequence length="216" mass="23157">MRNHLRHHTRFYAGAVLGVALWFALGGSASGPIAVVIAGDAFFGLYLAWTAVLARHVTAESFRHRADIDDEGLPLIVLITVIAAGLGVASIFSLLNQAQGPTPLHLVLAVAGVALGWATLHTVFAFRYAHLYYGKAEGGHGKRQDARGLEFPGNEQPGVWDFLYYSYVIGMTAQVSDVQVTDSHMRRVTLGHGVLAFIFNTVILALAVNIAAGLAH</sequence>
<keyword evidence="1" id="KW-1133">Transmembrane helix</keyword>
<evidence type="ECO:0008006" key="4">
    <source>
        <dbReference type="Google" id="ProtNLM"/>
    </source>
</evidence>
<evidence type="ECO:0000313" key="2">
    <source>
        <dbReference type="EMBL" id="KGM35940.1"/>
    </source>
</evidence>
<dbReference type="EMBL" id="JANX01000005">
    <property type="protein sequence ID" value="KGM35940.1"/>
    <property type="molecule type" value="Genomic_DNA"/>
</dbReference>
<dbReference type="AlphaFoldDB" id="A0A0A0DD48"/>
<feature type="transmembrane region" description="Helical" evidence="1">
    <location>
        <begin position="35"/>
        <end position="54"/>
    </location>
</feature>
<gene>
    <name evidence="2" type="ORF">P409_01505</name>
</gene>
<keyword evidence="1" id="KW-0812">Transmembrane</keyword>
<dbReference type="InterPro" id="IPR009781">
    <property type="entry name" value="DUF1345"/>
</dbReference>
<dbReference type="Proteomes" id="UP000029995">
    <property type="component" value="Unassembled WGS sequence"/>
</dbReference>
<evidence type="ECO:0000313" key="3">
    <source>
        <dbReference type="Proteomes" id="UP000029995"/>
    </source>
</evidence>
<dbReference type="Pfam" id="PF07077">
    <property type="entry name" value="DUF1345"/>
    <property type="match status" value="1"/>
</dbReference>
<keyword evidence="1" id="KW-0472">Membrane</keyword>
<feature type="transmembrane region" description="Helical" evidence="1">
    <location>
        <begin position="194"/>
        <end position="215"/>
    </location>
</feature>
<evidence type="ECO:0000256" key="1">
    <source>
        <dbReference type="SAM" id="Phobius"/>
    </source>
</evidence>
<comment type="caution">
    <text evidence="2">The sequence shown here is derived from an EMBL/GenBank/DDBJ whole genome shotgun (WGS) entry which is preliminary data.</text>
</comment>
<accession>A0A0A0DD48</accession>
<feature type="transmembrane region" description="Helical" evidence="1">
    <location>
        <begin position="12"/>
        <end position="29"/>
    </location>
</feature>
<reference evidence="2 3" key="1">
    <citation type="submission" date="2014-01" db="EMBL/GenBank/DDBJ databases">
        <title>Genome sequence determination for a cystic fibrosis isolate, Inquilinus limosus.</title>
        <authorList>
            <person name="Pino M."/>
            <person name="Di Conza J."/>
            <person name="Gutkind G."/>
        </authorList>
    </citation>
    <scope>NUCLEOTIDE SEQUENCE [LARGE SCALE GENOMIC DNA]</scope>
    <source>
        <strain evidence="2 3">MP06</strain>
    </source>
</reference>
<proteinExistence type="predicted"/>